<dbReference type="Pfam" id="PF13621">
    <property type="entry name" value="Cupin_8"/>
    <property type="match status" value="1"/>
</dbReference>
<dbReference type="KEGG" id="mpro:BJP34_04280"/>
<dbReference type="InterPro" id="IPR041667">
    <property type="entry name" value="Cupin_8"/>
</dbReference>
<proteinExistence type="predicted"/>
<dbReference type="PANTHER" id="PTHR12461">
    <property type="entry name" value="HYPOXIA-INDUCIBLE FACTOR 1 ALPHA INHIBITOR-RELATED"/>
    <property type="match status" value="1"/>
</dbReference>
<accession>A0A1D8TMH7</accession>
<evidence type="ECO:0000313" key="3">
    <source>
        <dbReference type="Proteomes" id="UP000177870"/>
    </source>
</evidence>
<dbReference type="Gene3D" id="2.60.120.650">
    <property type="entry name" value="Cupin"/>
    <property type="match status" value="1"/>
</dbReference>
<dbReference type="OrthoDB" id="118524at2"/>
<dbReference type="AlphaFoldDB" id="A0A1D8TMH7"/>
<dbReference type="SMART" id="SM00558">
    <property type="entry name" value="JmjC"/>
    <property type="match status" value="1"/>
</dbReference>
<dbReference type="InterPro" id="IPR003347">
    <property type="entry name" value="JmjC_dom"/>
</dbReference>
<sequence length="334" mass="39388">MLNLSIEQRSNHHPINLKNPIPVAEVKTIDKETFANEYVAKHRPVIIRQGIQHWQAMQWEDDYLKQVVGEQPLKVDIFSYSQEGKVNLKDSLQEKMSVTDFIERYQSIDKNYYILDQNLFPVLHQDLGTHPVLETFPISRRRTLFWGNGGQKSHLHYDDNENIMCQCDGEKEFLLFDITDFKYLYPATPEEFRSAIDLDRLDSSQFPLLKHATPYVARIKKGDILYVPCYWWHRVSSFGRNIAVSYIINETMAQRLNVVEKLVDCDTLPVDESVKNDLLAIIKSEQKASKRNAQLKKYHRKYLKEQGTSYYFHQIFRRLIEESLFDILYGHSTY</sequence>
<organism evidence="2 3">
    <name type="scientific">Moorena producens PAL-8-15-08-1</name>
    <dbReference type="NCBI Taxonomy" id="1458985"/>
    <lineage>
        <taxon>Bacteria</taxon>
        <taxon>Bacillati</taxon>
        <taxon>Cyanobacteriota</taxon>
        <taxon>Cyanophyceae</taxon>
        <taxon>Coleofasciculales</taxon>
        <taxon>Coleofasciculaceae</taxon>
        <taxon>Moorena</taxon>
    </lineage>
</organism>
<dbReference type="RefSeq" id="WP_070391279.1">
    <property type="nucleotide sequence ID" value="NZ_CP017599.1"/>
</dbReference>
<dbReference type="Proteomes" id="UP000177870">
    <property type="component" value="Chromosome"/>
</dbReference>
<dbReference type="PROSITE" id="PS51184">
    <property type="entry name" value="JMJC"/>
    <property type="match status" value="1"/>
</dbReference>
<dbReference type="SUPFAM" id="SSF51197">
    <property type="entry name" value="Clavaminate synthase-like"/>
    <property type="match status" value="1"/>
</dbReference>
<dbReference type="STRING" id="1458985.BJP34_04280"/>
<feature type="domain" description="JmjC" evidence="1">
    <location>
        <begin position="104"/>
        <end position="267"/>
    </location>
</feature>
<evidence type="ECO:0000259" key="1">
    <source>
        <dbReference type="PROSITE" id="PS51184"/>
    </source>
</evidence>
<gene>
    <name evidence="2" type="ORF">BJP34_04280</name>
</gene>
<dbReference type="EMBL" id="CP017599">
    <property type="protein sequence ID" value="AOW98772.1"/>
    <property type="molecule type" value="Genomic_DNA"/>
</dbReference>
<name>A0A1D8TMH7_9CYAN</name>
<reference evidence="3" key="1">
    <citation type="submission" date="2016-10" db="EMBL/GenBank/DDBJ databases">
        <title>Comparative genomics uncovers the prolific and rare metabolic potential of the cyanobacterial genus Moorea.</title>
        <authorList>
            <person name="Leao T."/>
            <person name="Castelao G."/>
            <person name="Korobeynikov A."/>
            <person name="Monroe E.A."/>
            <person name="Podell S."/>
            <person name="Glukhov E."/>
            <person name="Allen E."/>
            <person name="Gerwick W.H."/>
            <person name="Gerwick L."/>
        </authorList>
    </citation>
    <scope>NUCLEOTIDE SEQUENCE [LARGE SCALE GENOMIC DNA]</scope>
    <source>
        <strain evidence="3">PAL-8-15-08-1</strain>
    </source>
</reference>
<evidence type="ECO:0000313" key="2">
    <source>
        <dbReference type="EMBL" id="AOW98772.1"/>
    </source>
</evidence>
<protein>
    <recommendedName>
        <fullName evidence="1">JmjC domain-containing protein</fullName>
    </recommendedName>
</protein>
<dbReference type="PANTHER" id="PTHR12461:SF105">
    <property type="entry name" value="HYPOXIA-INDUCIBLE FACTOR 1-ALPHA INHIBITOR"/>
    <property type="match status" value="1"/>
</dbReference>